<reference evidence="2" key="1">
    <citation type="submission" date="2018-05" db="EMBL/GenBank/DDBJ databases">
        <authorList>
            <person name="Lanie J.A."/>
            <person name="Ng W.-L."/>
            <person name="Kazmierczak K.M."/>
            <person name="Andrzejewski T.M."/>
            <person name="Davidsen T.M."/>
            <person name="Wayne K.J."/>
            <person name="Tettelin H."/>
            <person name="Glass J.I."/>
            <person name="Rusch D."/>
            <person name="Podicherti R."/>
            <person name="Tsui H.-C.T."/>
            <person name="Winkler M.E."/>
        </authorList>
    </citation>
    <scope>NUCLEOTIDE SEQUENCE</scope>
</reference>
<feature type="non-terminal residue" evidence="2">
    <location>
        <position position="1"/>
    </location>
</feature>
<evidence type="ECO:0000313" key="2">
    <source>
        <dbReference type="EMBL" id="SVA91742.1"/>
    </source>
</evidence>
<name>A0A381ZS87_9ZZZZ</name>
<accession>A0A381ZS87</accession>
<dbReference type="AlphaFoldDB" id="A0A381ZS87"/>
<organism evidence="2">
    <name type="scientific">marine metagenome</name>
    <dbReference type="NCBI Taxonomy" id="408172"/>
    <lineage>
        <taxon>unclassified sequences</taxon>
        <taxon>metagenomes</taxon>
        <taxon>ecological metagenomes</taxon>
    </lineage>
</organism>
<protein>
    <submittedName>
        <fullName evidence="2">Uncharacterized protein</fullName>
    </submittedName>
</protein>
<proteinExistence type="predicted"/>
<gene>
    <name evidence="2" type="ORF">METZ01_LOCUS144596</name>
</gene>
<feature type="region of interest" description="Disordered" evidence="1">
    <location>
        <begin position="1"/>
        <end position="39"/>
    </location>
</feature>
<feature type="compositionally biased region" description="Basic and acidic residues" evidence="1">
    <location>
        <begin position="25"/>
        <end position="39"/>
    </location>
</feature>
<sequence length="39" mass="4233">PWRLALLPQGGSIASTSAPKSPRIFPDKIPRSSDRSKTL</sequence>
<dbReference type="EMBL" id="UINC01022339">
    <property type="protein sequence ID" value="SVA91742.1"/>
    <property type="molecule type" value="Genomic_DNA"/>
</dbReference>
<evidence type="ECO:0000256" key="1">
    <source>
        <dbReference type="SAM" id="MobiDB-lite"/>
    </source>
</evidence>